<sequence length="23" mass="2630">RREKSDARIEGAMMMSLAMVLFS</sequence>
<reference evidence="1" key="1">
    <citation type="submission" date="2018-06" db="EMBL/GenBank/DDBJ databases">
        <authorList>
            <person name="Zhirakovskaya E."/>
        </authorList>
    </citation>
    <scope>NUCLEOTIDE SEQUENCE</scope>
</reference>
<protein>
    <submittedName>
        <fullName evidence="1">Uncharacterized protein</fullName>
    </submittedName>
</protein>
<organism evidence="1">
    <name type="scientific">hydrothermal vent metagenome</name>
    <dbReference type="NCBI Taxonomy" id="652676"/>
    <lineage>
        <taxon>unclassified sequences</taxon>
        <taxon>metagenomes</taxon>
        <taxon>ecological metagenomes</taxon>
    </lineage>
</organism>
<name>A0A3B0S161_9ZZZZ</name>
<accession>A0A3B0S161</accession>
<dbReference type="AlphaFoldDB" id="A0A3B0S161"/>
<gene>
    <name evidence="1" type="ORF">MNBD_ALPHA08-763</name>
</gene>
<dbReference type="EMBL" id="UOEC01000147">
    <property type="protein sequence ID" value="VAV97482.1"/>
    <property type="molecule type" value="Genomic_DNA"/>
</dbReference>
<proteinExistence type="predicted"/>
<feature type="non-terminal residue" evidence="1">
    <location>
        <position position="1"/>
    </location>
</feature>
<evidence type="ECO:0000313" key="1">
    <source>
        <dbReference type="EMBL" id="VAV97482.1"/>
    </source>
</evidence>